<evidence type="ECO:0000313" key="1">
    <source>
        <dbReference type="EMBL" id="PAB61090.1"/>
    </source>
</evidence>
<dbReference type="OrthoDB" id="1797583at2"/>
<reference evidence="1 2" key="1">
    <citation type="submission" date="2017-06" db="EMBL/GenBank/DDBJ databases">
        <title>Draft genome sequence of anaerobic fermentative bacterium Anaeromicrobium sediminis DY2726D isolated from West Pacific Ocean sediments.</title>
        <authorList>
            <person name="Zeng X."/>
        </authorList>
    </citation>
    <scope>NUCLEOTIDE SEQUENCE [LARGE SCALE GENOMIC DNA]</scope>
    <source>
        <strain evidence="1 2">DY2726D</strain>
    </source>
</reference>
<dbReference type="Pfam" id="PF14270">
    <property type="entry name" value="DUF4358"/>
    <property type="match status" value="1"/>
</dbReference>
<organism evidence="1 2">
    <name type="scientific">Anaeromicrobium sediminis</name>
    <dbReference type="NCBI Taxonomy" id="1478221"/>
    <lineage>
        <taxon>Bacteria</taxon>
        <taxon>Bacillati</taxon>
        <taxon>Bacillota</taxon>
        <taxon>Clostridia</taxon>
        <taxon>Peptostreptococcales</taxon>
        <taxon>Thermotaleaceae</taxon>
        <taxon>Anaeromicrobium</taxon>
    </lineage>
</organism>
<gene>
    <name evidence="1" type="ORF">CCE28_01285</name>
</gene>
<keyword evidence="2" id="KW-1185">Reference proteome</keyword>
<dbReference type="PROSITE" id="PS51257">
    <property type="entry name" value="PROKAR_LIPOPROTEIN"/>
    <property type="match status" value="1"/>
</dbReference>
<protein>
    <recommendedName>
        <fullName evidence="3">DUF4358 domain-containing protein</fullName>
    </recommendedName>
</protein>
<dbReference type="Proteomes" id="UP000216024">
    <property type="component" value="Unassembled WGS sequence"/>
</dbReference>
<dbReference type="EMBL" id="NIBG01000001">
    <property type="protein sequence ID" value="PAB61090.1"/>
    <property type="molecule type" value="Genomic_DNA"/>
</dbReference>
<sequence length="175" mass="19825">MKKILGGVMMKKILSLLVVFITLFSFVGCSEKVPNIAMKDIMTNIENESQIVSGLTELDLKKADLNDYEKQIIESLDLNTDDIEEGIMKFPMINLQADSVILLKAKDSSKLPELKVSLEKYVENQIKAFENYLPQNLDVVKNHILKEKGNYIILIVSHEADKIELAFDNSFNTSK</sequence>
<evidence type="ECO:0000313" key="2">
    <source>
        <dbReference type="Proteomes" id="UP000216024"/>
    </source>
</evidence>
<proteinExistence type="predicted"/>
<dbReference type="RefSeq" id="WP_095130176.1">
    <property type="nucleotide sequence ID" value="NZ_NIBG01000001.1"/>
</dbReference>
<comment type="caution">
    <text evidence="1">The sequence shown here is derived from an EMBL/GenBank/DDBJ whole genome shotgun (WGS) entry which is preliminary data.</text>
</comment>
<name>A0A267MQT0_9FIRM</name>
<accession>A0A267MQT0</accession>
<evidence type="ECO:0008006" key="3">
    <source>
        <dbReference type="Google" id="ProtNLM"/>
    </source>
</evidence>
<dbReference type="AlphaFoldDB" id="A0A267MQT0"/>
<dbReference type="InterPro" id="IPR025648">
    <property type="entry name" value="DUF4358"/>
</dbReference>